<comment type="catalytic activity">
    <reaction evidence="4">
        <text>L-threonyl-[protein] + ATP = O-phospho-L-threonyl-[protein] + ADP + H(+)</text>
        <dbReference type="Rhea" id="RHEA:46608"/>
        <dbReference type="Rhea" id="RHEA-COMP:11060"/>
        <dbReference type="Rhea" id="RHEA-COMP:11605"/>
        <dbReference type="ChEBI" id="CHEBI:15378"/>
        <dbReference type="ChEBI" id="CHEBI:30013"/>
        <dbReference type="ChEBI" id="CHEBI:30616"/>
        <dbReference type="ChEBI" id="CHEBI:61977"/>
        <dbReference type="ChEBI" id="CHEBI:456216"/>
    </reaction>
</comment>
<dbReference type="Gene3D" id="1.10.510.10">
    <property type="entry name" value="Transferase(Phosphotransferase) domain 1"/>
    <property type="match status" value="1"/>
</dbReference>
<dbReference type="PROSITE" id="PS50011">
    <property type="entry name" value="PROTEIN_KINASE_DOM"/>
    <property type="match status" value="1"/>
</dbReference>
<dbReference type="InterPro" id="IPR008271">
    <property type="entry name" value="Ser/Thr_kinase_AS"/>
</dbReference>
<reference evidence="6 7" key="1">
    <citation type="journal article" date="2023" name="G3 (Bethesda)">
        <title>A chromosome-length genome assembly and annotation of blackberry (Rubus argutus, cv. 'Hillquist').</title>
        <authorList>
            <person name="Bruna T."/>
            <person name="Aryal R."/>
            <person name="Dudchenko O."/>
            <person name="Sargent D.J."/>
            <person name="Mead D."/>
            <person name="Buti M."/>
            <person name="Cavallini A."/>
            <person name="Hytonen T."/>
            <person name="Andres J."/>
            <person name="Pham M."/>
            <person name="Weisz D."/>
            <person name="Mascagni F."/>
            <person name="Usai G."/>
            <person name="Natali L."/>
            <person name="Bassil N."/>
            <person name="Fernandez G.E."/>
            <person name="Lomsadze A."/>
            <person name="Armour M."/>
            <person name="Olukolu B."/>
            <person name="Poorten T."/>
            <person name="Britton C."/>
            <person name="Davik J."/>
            <person name="Ashrafi H."/>
            <person name="Aiden E.L."/>
            <person name="Borodovsky M."/>
            <person name="Worthington M."/>
        </authorList>
    </citation>
    <scope>NUCLEOTIDE SEQUENCE [LARGE SCALE GENOMIC DNA]</scope>
    <source>
        <strain evidence="6">PI 553951</strain>
    </source>
</reference>
<dbReference type="PRINTS" id="PR00109">
    <property type="entry name" value="TYRKINASE"/>
</dbReference>
<evidence type="ECO:0000259" key="5">
    <source>
        <dbReference type="PROSITE" id="PS50011"/>
    </source>
</evidence>
<dbReference type="PANTHER" id="PTHR27005:SF468">
    <property type="entry name" value="OS01G0310500 PROTEIN"/>
    <property type="match status" value="1"/>
</dbReference>
<organism evidence="6 7">
    <name type="scientific">Rubus argutus</name>
    <name type="common">Southern blackberry</name>
    <dbReference type="NCBI Taxonomy" id="59490"/>
    <lineage>
        <taxon>Eukaryota</taxon>
        <taxon>Viridiplantae</taxon>
        <taxon>Streptophyta</taxon>
        <taxon>Embryophyta</taxon>
        <taxon>Tracheophyta</taxon>
        <taxon>Spermatophyta</taxon>
        <taxon>Magnoliopsida</taxon>
        <taxon>eudicotyledons</taxon>
        <taxon>Gunneridae</taxon>
        <taxon>Pentapetalae</taxon>
        <taxon>rosids</taxon>
        <taxon>fabids</taxon>
        <taxon>Rosales</taxon>
        <taxon>Rosaceae</taxon>
        <taxon>Rosoideae</taxon>
        <taxon>Rosoideae incertae sedis</taxon>
        <taxon>Rubus</taxon>
    </lineage>
</organism>
<dbReference type="InterPro" id="IPR001245">
    <property type="entry name" value="Ser-Thr/Tyr_kinase_cat_dom"/>
</dbReference>
<evidence type="ECO:0000256" key="1">
    <source>
        <dbReference type="ARBA" id="ARBA00022741"/>
    </source>
</evidence>
<accession>A0AAW1XSA9</accession>
<dbReference type="SMART" id="SM00220">
    <property type="entry name" value="S_TKc"/>
    <property type="match status" value="1"/>
</dbReference>
<dbReference type="FunFam" id="1.10.510.10:FF:000084">
    <property type="entry name" value="Wall-associated receptor kinase 2"/>
    <property type="match status" value="1"/>
</dbReference>
<dbReference type="InterPro" id="IPR011009">
    <property type="entry name" value="Kinase-like_dom_sf"/>
</dbReference>
<keyword evidence="7" id="KW-1185">Reference proteome</keyword>
<dbReference type="EMBL" id="JBEDUW010000003">
    <property type="protein sequence ID" value="KAK9939334.1"/>
    <property type="molecule type" value="Genomic_DNA"/>
</dbReference>
<evidence type="ECO:0000256" key="3">
    <source>
        <dbReference type="ARBA" id="ARBA00047558"/>
    </source>
</evidence>
<feature type="domain" description="Protein kinase" evidence="5">
    <location>
        <begin position="1"/>
        <end position="209"/>
    </location>
</feature>
<dbReference type="Proteomes" id="UP001457282">
    <property type="component" value="Unassembled WGS sequence"/>
</dbReference>
<keyword evidence="1" id="KW-0547">Nucleotide-binding</keyword>
<dbReference type="InterPro" id="IPR000719">
    <property type="entry name" value="Prot_kinase_dom"/>
</dbReference>
<dbReference type="GO" id="GO:0005524">
    <property type="term" value="F:ATP binding"/>
    <property type="evidence" value="ECO:0007669"/>
    <property type="project" value="UniProtKB-KW"/>
</dbReference>
<dbReference type="SUPFAM" id="SSF56112">
    <property type="entry name" value="Protein kinase-like (PK-like)"/>
    <property type="match status" value="1"/>
</dbReference>
<evidence type="ECO:0000313" key="6">
    <source>
        <dbReference type="EMBL" id="KAK9939334.1"/>
    </source>
</evidence>
<evidence type="ECO:0000256" key="2">
    <source>
        <dbReference type="ARBA" id="ARBA00022840"/>
    </source>
</evidence>
<dbReference type="GO" id="GO:0007166">
    <property type="term" value="P:cell surface receptor signaling pathway"/>
    <property type="evidence" value="ECO:0007669"/>
    <property type="project" value="InterPro"/>
</dbReference>
<comment type="caution">
    <text evidence="6">The sequence shown here is derived from an EMBL/GenBank/DDBJ whole genome shotgun (WGS) entry which is preliminary data.</text>
</comment>
<dbReference type="InterPro" id="IPR045274">
    <property type="entry name" value="WAK-like"/>
</dbReference>
<evidence type="ECO:0000313" key="7">
    <source>
        <dbReference type="Proteomes" id="UP001457282"/>
    </source>
</evidence>
<dbReference type="GO" id="GO:0005886">
    <property type="term" value="C:plasma membrane"/>
    <property type="evidence" value="ECO:0007669"/>
    <property type="project" value="TreeGrafter"/>
</dbReference>
<dbReference type="Pfam" id="PF00069">
    <property type="entry name" value="Pkinase"/>
    <property type="match status" value="1"/>
</dbReference>
<dbReference type="PROSITE" id="PS00108">
    <property type="entry name" value="PROTEIN_KINASE_ST"/>
    <property type="match status" value="1"/>
</dbReference>
<sequence length="220" mass="24876">MPMLVYEYVSNGTLYDHVHKRNGKGPLSLGLRLKIAVETAESLAYLHYSTSMQIVHRDVKATNILLDEKFTAKVSDFGASKLVPEDQDQLSTLVQGTMGYLDPEYLQSNTLTEKSDVYSFGVVLVELLTSRRALSFDKPEEERSLANVFVCAVEDGLLRHILDEEVVKDGHFETVEKVADLAKRCLSLKGRERPTMRDGKRAGRIANFFKAFRRPYDDGR</sequence>
<comment type="catalytic activity">
    <reaction evidence="3">
        <text>L-seryl-[protein] + ATP = O-phospho-L-seryl-[protein] + ADP + H(+)</text>
        <dbReference type="Rhea" id="RHEA:17989"/>
        <dbReference type="Rhea" id="RHEA-COMP:9863"/>
        <dbReference type="Rhea" id="RHEA-COMP:11604"/>
        <dbReference type="ChEBI" id="CHEBI:15378"/>
        <dbReference type="ChEBI" id="CHEBI:29999"/>
        <dbReference type="ChEBI" id="CHEBI:30616"/>
        <dbReference type="ChEBI" id="CHEBI:83421"/>
        <dbReference type="ChEBI" id="CHEBI:456216"/>
    </reaction>
</comment>
<dbReference type="GO" id="GO:0004674">
    <property type="term" value="F:protein serine/threonine kinase activity"/>
    <property type="evidence" value="ECO:0007669"/>
    <property type="project" value="TreeGrafter"/>
</dbReference>
<name>A0AAW1XSA9_RUBAR</name>
<dbReference type="PANTHER" id="PTHR27005">
    <property type="entry name" value="WALL-ASSOCIATED RECEPTOR KINASE-LIKE 21"/>
    <property type="match status" value="1"/>
</dbReference>
<keyword evidence="2" id="KW-0067">ATP-binding</keyword>
<gene>
    <name evidence="6" type="ORF">M0R45_016032</name>
</gene>
<protein>
    <recommendedName>
        <fullName evidence="5">Protein kinase domain-containing protein</fullName>
    </recommendedName>
</protein>
<proteinExistence type="predicted"/>
<dbReference type="AlphaFoldDB" id="A0AAW1XSA9"/>
<evidence type="ECO:0000256" key="4">
    <source>
        <dbReference type="ARBA" id="ARBA00047951"/>
    </source>
</evidence>